<dbReference type="eggNOG" id="COG2839">
    <property type="taxonomic scope" value="Bacteria"/>
</dbReference>
<proteinExistence type="predicted"/>
<dbReference type="OrthoDB" id="9808460at2"/>
<dbReference type="KEGG" id="cph:Cpha266_1732"/>
<reference evidence="2 3" key="1">
    <citation type="submission" date="2006-12" db="EMBL/GenBank/DDBJ databases">
        <title>Complete sequence of Chlorobium phaeobacteroides DSM 266.</title>
        <authorList>
            <consortium name="US DOE Joint Genome Institute"/>
            <person name="Copeland A."/>
            <person name="Lucas S."/>
            <person name="Lapidus A."/>
            <person name="Barry K."/>
            <person name="Detter J.C."/>
            <person name="Glavina del Rio T."/>
            <person name="Hammon N."/>
            <person name="Israni S."/>
            <person name="Pitluck S."/>
            <person name="Goltsman E."/>
            <person name="Schmutz J."/>
            <person name="Larimer F."/>
            <person name="Land M."/>
            <person name="Hauser L."/>
            <person name="Mikhailova N."/>
            <person name="Li T."/>
            <person name="Overmann J."/>
            <person name="Bryant D.A."/>
            <person name="Richardson P."/>
        </authorList>
    </citation>
    <scope>NUCLEOTIDE SEQUENCE [LARGE SCALE GENOMIC DNA]</scope>
    <source>
        <strain evidence="2 3">DSM 266</strain>
    </source>
</reference>
<evidence type="ECO:0000313" key="3">
    <source>
        <dbReference type="Proteomes" id="UP000008701"/>
    </source>
</evidence>
<dbReference type="AlphaFoldDB" id="A1BH72"/>
<dbReference type="STRING" id="290317.Cpha266_1732"/>
<dbReference type="InterPro" id="IPR007403">
    <property type="entry name" value="DUF456"/>
</dbReference>
<dbReference type="HOGENOM" id="CLU_109297_0_0_10"/>
<keyword evidence="1" id="KW-0812">Transmembrane</keyword>
<evidence type="ECO:0000256" key="1">
    <source>
        <dbReference type="SAM" id="Phobius"/>
    </source>
</evidence>
<evidence type="ECO:0000313" key="2">
    <source>
        <dbReference type="EMBL" id="ABL65749.1"/>
    </source>
</evidence>
<evidence type="ECO:0008006" key="4">
    <source>
        <dbReference type="Google" id="ProtNLM"/>
    </source>
</evidence>
<accession>A1BH72</accession>
<keyword evidence="3" id="KW-1185">Reference proteome</keyword>
<keyword evidence="1" id="KW-1133">Transmembrane helix</keyword>
<sequence length="161" mass="16024" precursor="true">MDQSMLLWILAGALIVAGFAGLVIPALPGIVLVFAGLIIAAWAENFVFVGPVTIAVLSVLTIVAYLADFAAGALGAKKFSAGGYAAGGAAIGALGGMLFGIPGIIIGPFLGAVAGELMVRRDLRAAGLAGLGTWIGLAVGAAVKVAIAFAMLGIFLLVRFL</sequence>
<dbReference type="PANTHER" id="PTHR39165">
    <property type="entry name" value="IG HYPOTHETICAL 17883"/>
    <property type="match status" value="1"/>
</dbReference>
<protein>
    <recommendedName>
        <fullName evidence="4">DUF456 domain-containing protein</fullName>
    </recommendedName>
</protein>
<dbReference type="Proteomes" id="UP000008701">
    <property type="component" value="Chromosome"/>
</dbReference>
<dbReference type="PANTHER" id="PTHR39165:SF1">
    <property type="entry name" value="DUF456 DOMAIN-CONTAINING PROTEIN"/>
    <property type="match status" value="1"/>
</dbReference>
<dbReference type="Pfam" id="PF04306">
    <property type="entry name" value="DUF456"/>
    <property type="match status" value="1"/>
</dbReference>
<dbReference type="RefSeq" id="WP_011745558.1">
    <property type="nucleotide sequence ID" value="NC_008639.1"/>
</dbReference>
<organism evidence="2 3">
    <name type="scientific">Chlorobium phaeobacteroides (strain DSM 266 / SMG 266 / 2430)</name>
    <dbReference type="NCBI Taxonomy" id="290317"/>
    <lineage>
        <taxon>Bacteria</taxon>
        <taxon>Pseudomonadati</taxon>
        <taxon>Chlorobiota</taxon>
        <taxon>Chlorobiia</taxon>
        <taxon>Chlorobiales</taxon>
        <taxon>Chlorobiaceae</taxon>
        <taxon>Chlorobium/Pelodictyon group</taxon>
        <taxon>Chlorobium</taxon>
    </lineage>
</organism>
<feature type="transmembrane region" description="Helical" evidence="1">
    <location>
        <begin position="134"/>
        <end position="158"/>
    </location>
</feature>
<feature type="transmembrane region" description="Helical" evidence="1">
    <location>
        <begin position="7"/>
        <end position="40"/>
    </location>
</feature>
<dbReference type="EMBL" id="CP000492">
    <property type="protein sequence ID" value="ABL65749.1"/>
    <property type="molecule type" value="Genomic_DNA"/>
</dbReference>
<feature type="transmembrane region" description="Helical" evidence="1">
    <location>
        <begin position="88"/>
        <end position="114"/>
    </location>
</feature>
<keyword evidence="1" id="KW-0472">Membrane</keyword>
<gene>
    <name evidence="2" type="ordered locus">Cpha266_1732</name>
</gene>
<name>A1BH72_CHLPD</name>
<feature type="transmembrane region" description="Helical" evidence="1">
    <location>
        <begin position="46"/>
        <end position="67"/>
    </location>
</feature>